<evidence type="ECO:0000256" key="2">
    <source>
        <dbReference type="ARBA" id="ARBA00022448"/>
    </source>
</evidence>
<dbReference type="GO" id="GO:0005249">
    <property type="term" value="F:voltage-gated potassium channel activity"/>
    <property type="evidence" value="ECO:0007669"/>
    <property type="project" value="InterPro"/>
</dbReference>
<feature type="transmembrane region" description="Helical" evidence="12">
    <location>
        <begin position="52"/>
        <end position="71"/>
    </location>
</feature>
<proteinExistence type="predicted"/>
<dbReference type="SUPFAM" id="SSF81324">
    <property type="entry name" value="Voltage-gated potassium channels"/>
    <property type="match status" value="1"/>
</dbReference>
<evidence type="ECO:0000313" key="15">
    <source>
        <dbReference type="Proteomes" id="UP000008385"/>
    </source>
</evidence>
<keyword evidence="3" id="KW-0633">Potassium transport</keyword>
<keyword evidence="2" id="KW-0813">Transport</keyword>
<evidence type="ECO:0000313" key="14">
    <source>
        <dbReference type="EMBL" id="AEG93851.1"/>
    </source>
</evidence>
<evidence type="ECO:0000256" key="8">
    <source>
        <dbReference type="ARBA" id="ARBA00022989"/>
    </source>
</evidence>
<comment type="subcellular location">
    <subcellularLocation>
        <location evidence="1">Membrane</location>
        <topology evidence="1">Multi-pass membrane protein</topology>
    </subcellularLocation>
</comment>
<name>F5Y511_RAMTT</name>
<evidence type="ECO:0000256" key="11">
    <source>
        <dbReference type="ARBA" id="ARBA00023303"/>
    </source>
</evidence>
<feature type="transmembrane region" description="Helical" evidence="12">
    <location>
        <begin position="139"/>
        <end position="158"/>
    </location>
</feature>
<protein>
    <submittedName>
        <fullName evidence="14">Potassium ion channel-like protein</fullName>
    </submittedName>
</protein>
<keyword evidence="11" id="KW-0407">Ion channel</keyword>
<keyword evidence="6" id="KW-0851">Voltage-gated channel</keyword>
<dbReference type="PANTHER" id="PTHR11537">
    <property type="entry name" value="VOLTAGE-GATED POTASSIUM CHANNEL"/>
    <property type="match status" value="1"/>
</dbReference>
<dbReference type="STRING" id="365046.Rta_27490"/>
<evidence type="ECO:0000256" key="4">
    <source>
        <dbReference type="ARBA" id="ARBA00022692"/>
    </source>
</evidence>
<evidence type="ECO:0000256" key="9">
    <source>
        <dbReference type="ARBA" id="ARBA00023065"/>
    </source>
</evidence>
<dbReference type="eggNOG" id="COG1226">
    <property type="taxonomic scope" value="Bacteria"/>
</dbReference>
<keyword evidence="5" id="KW-0631">Potassium channel</keyword>
<evidence type="ECO:0000256" key="7">
    <source>
        <dbReference type="ARBA" id="ARBA00022958"/>
    </source>
</evidence>
<evidence type="ECO:0000256" key="1">
    <source>
        <dbReference type="ARBA" id="ARBA00004141"/>
    </source>
</evidence>
<dbReference type="InterPro" id="IPR027359">
    <property type="entry name" value="Volt_channel_dom_sf"/>
</dbReference>
<sequence length="247" mass="26847">MQDLNLDIRCQRSSLLRRLEAGLEGPMAVLGLVWLVLVALDLAGHSHRGLELAGHLIWAVFVLDFAVKLVLAPDKPRFLRRNLLTLVSLALPALRGLRVLRSLRLLRAARATRGLRLLRLLTSLNRGMRSLAATLRRRGFGYVMLLTLVVLVAGAAGILAFEGGTGGPGEGLRSYGDALWWTAMLLVTMGSDYWPRTPEGRLLCLVLATYGFTIFGYVTATLATFFVASEAGAPAQPSSGRMPPSRT</sequence>
<accession>F5Y511</accession>
<dbReference type="EMBL" id="CP000245">
    <property type="protein sequence ID" value="AEG93851.1"/>
    <property type="molecule type" value="Genomic_DNA"/>
</dbReference>
<evidence type="ECO:0000259" key="13">
    <source>
        <dbReference type="Pfam" id="PF00520"/>
    </source>
</evidence>
<dbReference type="PANTHER" id="PTHR11537:SF254">
    <property type="entry name" value="POTASSIUM VOLTAGE-GATED CHANNEL PROTEIN SHAB"/>
    <property type="match status" value="1"/>
</dbReference>
<evidence type="ECO:0000256" key="6">
    <source>
        <dbReference type="ARBA" id="ARBA00022882"/>
    </source>
</evidence>
<dbReference type="Pfam" id="PF00520">
    <property type="entry name" value="Ion_trans"/>
    <property type="match status" value="1"/>
</dbReference>
<dbReference type="Proteomes" id="UP000008385">
    <property type="component" value="Chromosome"/>
</dbReference>
<reference evidence="14 15" key="2">
    <citation type="journal article" date="2011" name="PLoS ONE">
        <title>The Cyst-Dividing Bacterium Ramlibacter tataouinensis TTB310 Genome Reveals a Well-Stocked Toolbox for Adaptation to a Desert Environment.</title>
        <authorList>
            <person name="De Luca G."/>
            <person name="Barakat M."/>
            <person name="Ortet P."/>
            <person name="Fochesato S."/>
            <person name="Jourlin-Castelli C."/>
            <person name="Ansaldi M."/>
            <person name="Py B."/>
            <person name="Fichant G."/>
            <person name="Coutinho P.M."/>
            <person name="Voulhoux R."/>
            <person name="Bastien O."/>
            <person name="Marechal E."/>
            <person name="Henrissat B."/>
            <person name="Quentin Y."/>
            <person name="Noirot P."/>
            <person name="Filloux A."/>
            <person name="Mejean V."/>
            <person name="Dubow M.S."/>
            <person name="Barras F."/>
            <person name="Barbe V."/>
            <person name="Weissenbach J."/>
            <person name="Mihalcescu I."/>
            <person name="Vermeglio A."/>
            <person name="Achouak W."/>
            <person name="Heulin T."/>
        </authorList>
    </citation>
    <scope>NUCLEOTIDE SEQUENCE [LARGE SCALE GENOMIC DNA]</scope>
    <source>
        <strain evidence="15">ATCC BAA-407 / DSM 14655 / LMG 21543 / TTB310</strain>
    </source>
</reference>
<keyword evidence="7" id="KW-0630">Potassium</keyword>
<evidence type="ECO:0000256" key="3">
    <source>
        <dbReference type="ARBA" id="ARBA00022538"/>
    </source>
</evidence>
<evidence type="ECO:0000256" key="5">
    <source>
        <dbReference type="ARBA" id="ARBA00022826"/>
    </source>
</evidence>
<dbReference type="Gene3D" id="1.20.120.350">
    <property type="entry name" value="Voltage-gated potassium channels. Chain C"/>
    <property type="match status" value="1"/>
</dbReference>
<evidence type="ECO:0000256" key="10">
    <source>
        <dbReference type="ARBA" id="ARBA00023136"/>
    </source>
</evidence>
<feature type="domain" description="Ion transport" evidence="13">
    <location>
        <begin position="53"/>
        <end position="217"/>
    </location>
</feature>
<dbReference type="InterPro" id="IPR028325">
    <property type="entry name" value="VG_K_chnl"/>
</dbReference>
<dbReference type="HOGENOM" id="CLU_011722_6_3_4"/>
<feature type="transmembrane region" description="Helical" evidence="12">
    <location>
        <begin position="178"/>
        <end position="195"/>
    </location>
</feature>
<gene>
    <name evidence="14" type="ordered locus">Rta_27490</name>
</gene>
<dbReference type="Gene3D" id="1.10.287.70">
    <property type="match status" value="1"/>
</dbReference>
<dbReference type="InterPro" id="IPR005821">
    <property type="entry name" value="Ion_trans_dom"/>
</dbReference>
<dbReference type="PATRIC" id="fig|365046.3.peg.2814"/>
<keyword evidence="8 12" id="KW-1133">Transmembrane helix</keyword>
<dbReference type="RefSeq" id="WP_013902082.1">
    <property type="nucleotide sequence ID" value="NC_015677.1"/>
</dbReference>
<dbReference type="Gene3D" id="1.20.5.110">
    <property type="match status" value="1"/>
</dbReference>
<evidence type="ECO:0000256" key="12">
    <source>
        <dbReference type="SAM" id="Phobius"/>
    </source>
</evidence>
<dbReference type="OrthoDB" id="9799090at2"/>
<dbReference type="KEGG" id="rta:Rta_27490"/>
<keyword evidence="10 12" id="KW-0472">Membrane</keyword>
<keyword evidence="15" id="KW-1185">Reference proteome</keyword>
<keyword evidence="4 12" id="KW-0812">Transmembrane</keyword>
<dbReference type="GO" id="GO:0008076">
    <property type="term" value="C:voltage-gated potassium channel complex"/>
    <property type="evidence" value="ECO:0007669"/>
    <property type="project" value="InterPro"/>
</dbReference>
<dbReference type="GO" id="GO:0001508">
    <property type="term" value="P:action potential"/>
    <property type="evidence" value="ECO:0007669"/>
    <property type="project" value="TreeGrafter"/>
</dbReference>
<organism evidence="14 15">
    <name type="scientific">Ramlibacter tataouinensis (strain ATCC BAA-407 / DSM 14655 / LMG 21543 / TTB310)</name>
    <dbReference type="NCBI Taxonomy" id="365046"/>
    <lineage>
        <taxon>Bacteria</taxon>
        <taxon>Pseudomonadati</taxon>
        <taxon>Pseudomonadota</taxon>
        <taxon>Betaproteobacteria</taxon>
        <taxon>Burkholderiales</taxon>
        <taxon>Comamonadaceae</taxon>
        <taxon>Ramlibacter</taxon>
    </lineage>
</organism>
<reference evidence="15" key="1">
    <citation type="submission" date="2006-01" db="EMBL/GenBank/DDBJ databases">
        <title>Genome of the cyst-dividing bacterium Ramlibacter tataouinensis.</title>
        <authorList>
            <person name="Barakat M."/>
            <person name="Ortet P."/>
            <person name="De Luca G."/>
            <person name="Jourlin-Castelli C."/>
            <person name="Ansaldi M."/>
            <person name="Py B."/>
            <person name="Fichant G."/>
            <person name="Coutinho P."/>
            <person name="Voulhoux R."/>
            <person name="Bastien O."/>
            <person name="Roy S."/>
            <person name="Marechal E."/>
            <person name="Henrissat B."/>
            <person name="Quentin Y."/>
            <person name="Noirot P."/>
            <person name="Filloux A."/>
            <person name="Mejean V."/>
            <person name="DuBow M."/>
            <person name="Barras F."/>
            <person name="Heulin T."/>
        </authorList>
    </citation>
    <scope>NUCLEOTIDE SEQUENCE [LARGE SCALE GENOMIC DNA]</scope>
    <source>
        <strain evidence="15">ATCC BAA-407 / DSM 14655 / LMG 21543 / TTB310</strain>
    </source>
</reference>
<feature type="transmembrane region" description="Helical" evidence="12">
    <location>
        <begin position="202"/>
        <end position="228"/>
    </location>
</feature>
<dbReference type="AlphaFoldDB" id="F5Y511"/>
<keyword evidence="9" id="KW-0406">Ion transport</keyword>
<feature type="transmembrane region" description="Helical" evidence="12">
    <location>
        <begin position="21"/>
        <end position="40"/>
    </location>
</feature>